<evidence type="ECO:0000256" key="3">
    <source>
        <dbReference type="SAM" id="MobiDB-lite"/>
    </source>
</evidence>
<comment type="catalytic activity">
    <reaction evidence="2">
        <text>mycothiol S-conjugate + H2O = an N-acetyl-L-cysteine-S-conjugate + 1D-myo-inositol 2-amino-2-deoxy-alpha-D-glucopyranoside</text>
        <dbReference type="Rhea" id="RHEA:36543"/>
        <dbReference type="ChEBI" id="CHEBI:15377"/>
        <dbReference type="ChEBI" id="CHEBI:58718"/>
        <dbReference type="ChEBI" id="CHEBI:58886"/>
        <dbReference type="ChEBI" id="CHEBI:59633"/>
        <dbReference type="EC" id="3.5.1.115"/>
    </reaction>
</comment>
<evidence type="ECO:0000256" key="1">
    <source>
        <dbReference type="ARBA" id="ARBA00022833"/>
    </source>
</evidence>
<dbReference type="Gene3D" id="3.40.50.10320">
    <property type="entry name" value="LmbE-like"/>
    <property type="match status" value="1"/>
</dbReference>
<protein>
    <recommendedName>
        <fullName evidence="2">Mycothiol S-conjugate amidase</fullName>
        <ecNumber evidence="2">3.5.1.115</ecNumber>
    </recommendedName>
</protein>
<comment type="cofactor">
    <cofactor evidence="2">
        <name>Zn(2+)</name>
        <dbReference type="ChEBI" id="CHEBI:29105"/>
    </cofactor>
    <text evidence="2">Binds 1 zinc ion per subunit.</text>
</comment>
<dbReference type="InterPro" id="IPR003737">
    <property type="entry name" value="GlcNAc_PI_deacetylase-related"/>
</dbReference>
<dbReference type="NCBIfam" id="TIGR03446">
    <property type="entry name" value="mycothiol_Mca"/>
    <property type="match status" value="1"/>
</dbReference>
<evidence type="ECO:0000256" key="2">
    <source>
        <dbReference type="HAMAP-Rule" id="MF_01482"/>
    </source>
</evidence>
<dbReference type="PANTHER" id="PTHR12993">
    <property type="entry name" value="N-ACETYLGLUCOSAMINYL-PHOSPHATIDYLINOSITOL DE-N-ACETYLASE-RELATED"/>
    <property type="match status" value="1"/>
</dbReference>
<dbReference type="Proteomes" id="UP000598775">
    <property type="component" value="Unassembled WGS sequence"/>
</dbReference>
<dbReference type="InterPro" id="IPR017811">
    <property type="entry name" value="Mca"/>
</dbReference>
<dbReference type="EMBL" id="BMGP01000003">
    <property type="protein sequence ID" value="GGF27304.1"/>
    <property type="molecule type" value="Genomic_DNA"/>
</dbReference>
<dbReference type="Pfam" id="PF02585">
    <property type="entry name" value="PIG-L"/>
    <property type="match status" value="1"/>
</dbReference>
<feature type="binding site" evidence="2">
    <location>
        <position position="9"/>
    </location>
    <ligand>
        <name>Zn(2+)</name>
        <dbReference type="ChEBI" id="CHEBI:29105"/>
    </ligand>
</feature>
<feature type="binding site" evidence="2">
    <location>
        <position position="6"/>
    </location>
    <ligand>
        <name>Zn(2+)</name>
        <dbReference type="ChEBI" id="CHEBI:29105"/>
    </ligand>
</feature>
<dbReference type="GO" id="GO:0010127">
    <property type="term" value="P:mycothiol-dependent detoxification"/>
    <property type="evidence" value="ECO:0007669"/>
    <property type="project" value="UniProtKB-UniRule"/>
</dbReference>
<comment type="similarity">
    <text evidence="2">Belongs to the MshB deacetylase family. Mca subfamily.</text>
</comment>
<accession>A0A917EX22</accession>
<proteinExistence type="inferred from homology"/>
<dbReference type="GO" id="GO:0008270">
    <property type="term" value="F:zinc ion binding"/>
    <property type="evidence" value="ECO:0007669"/>
    <property type="project" value="UniProtKB-UniRule"/>
</dbReference>
<feature type="binding site" evidence="2">
    <location>
        <position position="135"/>
    </location>
    <ligand>
        <name>Zn(2+)</name>
        <dbReference type="ChEBI" id="CHEBI:29105"/>
    </ligand>
</feature>
<evidence type="ECO:0000313" key="4">
    <source>
        <dbReference type="EMBL" id="GGF27304.1"/>
    </source>
</evidence>
<dbReference type="PANTHER" id="PTHR12993:SF11">
    <property type="entry name" value="N-ACETYLGLUCOSAMINYL-PHOSPHATIDYLINOSITOL DE-N-ACETYLASE"/>
    <property type="match status" value="1"/>
</dbReference>
<keyword evidence="5" id="KW-1185">Reference proteome</keyword>
<gene>
    <name evidence="2 4" type="primary">mca</name>
    <name evidence="4" type="ORF">GCM10011399_20760</name>
</gene>
<comment type="subunit">
    <text evidence="2">Monomer.</text>
</comment>
<sequence>MAVHAHPDDESSKGAATYAYYEHHGADVMVVSCTGGERGSVLNENLEARSWAERDMAGLRRVEMAAAQAAVGFEHRWLGYADSGLPDKGDPLPANAFASIPTQVSVRPLVKLVREFRPHVLLTYDENGGYPHPDHIRCHDISVLAYELAADESYAPELGPVWQVSKLYYDRIFSYQRMQSIYSLLLETDPESPLLESFTEIKRWMTEAPYLATTQVPAGEFFGARDAALLAHASQVAPDSSFFFWPNELQQKAWPFEDFQLIDSKVPLPERGDALESDLFEGVVDESADAQALDHDQTRVDAQATEAAK</sequence>
<organism evidence="4 5">
    <name type="scientific">Subtercola lobariae</name>
    <dbReference type="NCBI Taxonomy" id="1588641"/>
    <lineage>
        <taxon>Bacteria</taxon>
        <taxon>Bacillati</taxon>
        <taxon>Actinomycetota</taxon>
        <taxon>Actinomycetes</taxon>
        <taxon>Micrococcales</taxon>
        <taxon>Microbacteriaceae</taxon>
        <taxon>Subtercola</taxon>
    </lineage>
</organism>
<dbReference type="GO" id="GO:0016811">
    <property type="term" value="F:hydrolase activity, acting on carbon-nitrogen (but not peptide) bonds, in linear amides"/>
    <property type="evidence" value="ECO:0007669"/>
    <property type="project" value="TreeGrafter"/>
</dbReference>
<dbReference type="SUPFAM" id="SSF102588">
    <property type="entry name" value="LmbE-like"/>
    <property type="match status" value="1"/>
</dbReference>
<dbReference type="RefSeq" id="WP_188677795.1">
    <property type="nucleotide sequence ID" value="NZ_BMGP01000003.1"/>
</dbReference>
<dbReference type="EC" id="3.5.1.115" evidence="2"/>
<dbReference type="GO" id="GO:0010126">
    <property type="term" value="P:mycothiol metabolic process"/>
    <property type="evidence" value="ECO:0007669"/>
    <property type="project" value="UniProtKB-UniRule"/>
</dbReference>
<comment type="caution">
    <text evidence="4">The sequence shown here is derived from an EMBL/GenBank/DDBJ whole genome shotgun (WGS) entry which is preliminary data.</text>
</comment>
<name>A0A917EX22_9MICO</name>
<dbReference type="InterPro" id="IPR024078">
    <property type="entry name" value="LmbE-like_dom_sf"/>
</dbReference>
<reference evidence="4 5" key="1">
    <citation type="journal article" date="2014" name="Int. J. Syst. Evol. Microbiol.">
        <title>Complete genome sequence of Corynebacterium casei LMG S-19264T (=DSM 44701T), isolated from a smear-ripened cheese.</title>
        <authorList>
            <consortium name="US DOE Joint Genome Institute (JGI-PGF)"/>
            <person name="Walter F."/>
            <person name="Albersmeier A."/>
            <person name="Kalinowski J."/>
            <person name="Ruckert C."/>
        </authorList>
    </citation>
    <scope>NUCLEOTIDE SEQUENCE [LARGE SCALE GENOMIC DNA]</scope>
    <source>
        <strain evidence="4 5">CGMCC 1.12976</strain>
    </source>
</reference>
<keyword evidence="1 2" id="KW-0862">Zinc</keyword>
<keyword evidence="2" id="KW-0479">Metal-binding</keyword>
<dbReference type="HAMAP" id="MF_01482">
    <property type="entry name" value="Mca"/>
    <property type="match status" value="1"/>
</dbReference>
<keyword evidence="2" id="KW-0378">Hydrolase</keyword>
<dbReference type="AlphaFoldDB" id="A0A917EX22"/>
<comment type="function">
    <text evidence="2">A mycothiol (MSH, N-acetylcysteinyl-glucosaminyl-inositol) S-conjugate amidase, it recycles conjugated MSH to the N-acetyl cysteine conjugate (AcCys S-conjugate, a mercapturic acid) and the MSH precursor. Involved in MSH-dependent detoxification of a number of alkylating agents and antibiotics.</text>
</comment>
<evidence type="ECO:0000313" key="5">
    <source>
        <dbReference type="Proteomes" id="UP000598775"/>
    </source>
</evidence>
<feature type="region of interest" description="Disordered" evidence="3">
    <location>
        <begin position="290"/>
        <end position="309"/>
    </location>
</feature>